<gene>
    <name evidence="2" type="ORF">E5355_16930</name>
</gene>
<dbReference type="GO" id="GO:0003677">
    <property type="term" value="F:DNA binding"/>
    <property type="evidence" value="ECO:0007669"/>
    <property type="project" value="UniProtKB-KW"/>
</dbReference>
<dbReference type="Proteomes" id="UP000310532">
    <property type="component" value="Unassembled WGS sequence"/>
</dbReference>
<reference evidence="2 3" key="1">
    <citation type="submission" date="2019-04" db="EMBL/GenBank/DDBJ databases">
        <title>Microbes associate with the intestines of laboratory mice.</title>
        <authorList>
            <person name="Navarre W."/>
            <person name="Wong E."/>
            <person name="Huang K."/>
            <person name="Tropini C."/>
            <person name="Ng K."/>
            <person name="Yu B."/>
        </authorList>
    </citation>
    <scope>NUCLEOTIDE SEQUENCE [LARGE SCALE GENOMIC DNA]</scope>
    <source>
        <strain evidence="2 3">NM69_E16B</strain>
    </source>
</reference>
<protein>
    <submittedName>
        <fullName evidence="2">DNA-binding protein</fullName>
    </submittedName>
</protein>
<evidence type="ECO:0000259" key="1">
    <source>
        <dbReference type="Pfam" id="PF12728"/>
    </source>
</evidence>
<feature type="domain" description="Helix-turn-helix" evidence="1">
    <location>
        <begin position="40"/>
        <end position="90"/>
    </location>
</feature>
<dbReference type="RefSeq" id="WP_136011243.1">
    <property type="nucleotide sequence ID" value="NZ_SRYZ01000059.1"/>
</dbReference>
<dbReference type="Pfam" id="PF12728">
    <property type="entry name" value="HTH_17"/>
    <property type="match status" value="1"/>
</dbReference>
<organism evidence="2 3">
    <name type="scientific">Bacteroides muris</name>
    <name type="common">ex Afrizal et al. 2022</name>
    <dbReference type="NCBI Taxonomy" id="2516960"/>
    <lineage>
        <taxon>Bacteria</taxon>
        <taxon>Pseudomonadati</taxon>
        <taxon>Bacteroidota</taxon>
        <taxon>Bacteroidia</taxon>
        <taxon>Bacteroidales</taxon>
        <taxon>Bacteroidaceae</taxon>
        <taxon>Bacteroides</taxon>
    </lineage>
</organism>
<accession>A0A4S2AHJ1</accession>
<dbReference type="EMBL" id="SRYZ01000059">
    <property type="protein sequence ID" value="TGY00173.1"/>
    <property type="molecule type" value="Genomic_DNA"/>
</dbReference>
<dbReference type="InterPro" id="IPR041657">
    <property type="entry name" value="HTH_17"/>
</dbReference>
<keyword evidence="3" id="KW-1185">Reference proteome</keyword>
<evidence type="ECO:0000313" key="3">
    <source>
        <dbReference type="Proteomes" id="UP000310532"/>
    </source>
</evidence>
<name>A0A4S2AHJ1_9BACE</name>
<sequence>MEVLLIEKDTFNCILDEHQLLCDMIISLAGHIRRKKPDEMLSVAEVCEFLRIAPSTLQSIRNSGKIGFVRDEGNGVKFPCREVLGYAERHGVTQRLSTNG</sequence>
<dbReference type="AlphaFoldDB" id="A0A4S2AHJ1"/>
<keyword evidence="2" id="KW-0238">DNA-binding</keyword>
<proteinExistence type="predicted"/>
<evidence type="ECO:0000313" key="2">
    <source>
        <dbReference type="EMBL" id="TGY00173.1"/>
    </source>
</evidence>
<comment type="caution">
    <text evidence="2">The sequence shown here is derived from an EMBL/GenBank/DDBJ whole genome shotgun (WGS) entry which is preliminary data.</text>
</comment>